<name>A0ACA9LKP7_9GLOM</name>
<protein>
    <submittedName>
        <fullName evidence="1">7864_t:CDS:1</fullName>
    </submittedName>
</protein>
<feature type="non-terminal residue" evidence="1">
    <location>
        <position position="174"/>
    </location>
</feature>
<reference evidence="1" key="1">
    <citation type="submission" date="2021-06" db="EMBL/GenBank/DDBJ databases">
        <authorList>
            <person name="Kallberg Y."/>
            <person name="Tangrot J."/>
            <person name="Rosling A."/>
        </authorList>
    </citation>
    <scope>NUCLEOTIDE SEQUENCE</scope>
    <source>
        <strain evidence="1">AU212A</strain>
    </source>
</reference>
<sequence length="174" mass="20825">MRYVDSREYTVINYFKGNNNETKRKNLKSGFINVVDILGENPFIDPQYHIQNNLDYFFIDNNYFHNCQKIKTYFHRFDNPLVVCTLDFARWRLKNELLDNNQIQKEINDVLTNVCTISEWNRLKLHIKFIFRSYPKPFKFLKKNSVTIDSKLSILNTDLDQLESDVLNELIETG</sequence>
<dbReference type="Proteomes" id="UP000789860">
    <property type="component" value="Unassembled WGS sequence"/>
</dbReference>
<organism evidence="1 2">
    <name type="scientific">Scutellospora calospora</name>
    <dbReference type="NCBI Taxonomy" id="85575"/>
    <lineage>
        <taxon>Eukaryota</taxon>
        <taxon>Fungi</taxon>
        <taxon>Fungi incertae sedis</taxon>
        <taxon>Mucoromycota</taxon>
        <taxon>Glomeromycotina</taxon>
        <taxon>Glomeromycetes</taxon>
        <taxon>Diversisporales</taxon>
        <taxon>Gigasporaceae</taxon>
        <taxon>Scutellospora</taxon>
    </lineage>
</organism>
<keyword evidence="2" id="KW-1185">Reference proteome</keyword>
<gene>
    <name evidence="1" type="ORF">SCALOS_LOCUS4465</name>
</gene>
<evidence type="ECO:0000313" key="2">
    <source>
        <dbReference type="Proteomes" id="UP000789860"/>
    </source>
</evidence>
<comment type="caution">
    <text evidence="1">The sequence shown here is derived from an EMBL/GenBank/DDBJ whole genome shotgun (WGS) entry which is preliminary data.</text>
</comment>
<proteinExistence type="predicted"/>
<evidence type="ECO:0000313" key="1">
    <source>
        <dbReference type="EMBL" id="CAG8531188.1"/>
    </source>
</evidence>
<dbReference type="EMBL" id="CAJVPM010006055">
    <property type="protein sequence ID" value="CAG8531188.1"/>
    <property type="molecule type" value="Genomic_DNA"/>
</dbReference>
<accession>A0ACA9LKP7</accession>